<dbReference type="EMBL" id="JAFMYV010000014">
    <property type="protein sequence ID" value="MBO0939427.1"/>
    <property type="molecule type" value="Genomic_DNA"/>
</dbReference>
<gene>
    <name evidence="2" type="ORF">J2I47_22955</name>
</gene>
<reference evidence="2" key="1">
    <citation type="submission" date="2021-03" db="EMBL/GenBank/DDBJ databases">
        <title>Fibrella sp. HMF5335 genome sequencing and assembly.</title>
        <authorList>
            <person name="Kang H."/>
            <person name="Kim H."/>
            <person name="Bae S."/>
            <person name="Joh K."/>
        </authorList>
    </citation>
    <scope>NUCLEOTIDE SEQUENCE</scope>
    <source>
        <strain evidence="2">HMF5335</strain>
    </source>
</reference>
<evidence type="ECO:0000259" key="1">
    <source>
        <dbReference type="Pfam" id="PF01935"/>
    </source>
</evidence>
<dbReference type="SUPFAM" id="SSF52540">
    <property type="entry name" value="P-loop containing nucleoside triphosphate hydrolases"/>
    <property type="match status" value="1"/>
</dbReference>
<dbReference type="InterPro" id="IPR008571">
    <property type="entry name" value="HerA-like"/>
</dbReference>
<evidence type="ECO:0000313" key="3">
    <source>
        <dbReference type="Proteomes" id="UP000664034"/>
    </source>
</evidence>
<keyword evidence="3" id="KW-1185">Reference proteome</keyword>
<dbReference type="PANTHER" id="PTHR42957">
    <property type="entry name" value="HELICASE MJ1565-RELATED"/>
    <property type="match status" value="1"/>
</dbReference>
<dbReference type="RefSeq" id="WP_207366953.1">
    <property type="nucleotide sequence ID" value="NZ_JAFMYV010000014.1"/>
</dbReference>
<dbReference type="Proteomes" id="UP000664034">
    <property type="component" value="Unassembled WGS sequence"/>
</dbReference>
<keyword evidence="2" id="KW-0067">ATP-binding</keyword>
<sequence>MIPQHNQNGKQISFDSHLEDEIAKAGGAFESPADADGRVGVTMFDVLGSEDNLVAVVVPKHRLKDLPAQALVKINSTEDKRVYQGIVVKGPLYEPDGIRADSAVIVTTASNGVMFMPKYHGRVWVEILGELIDDALIPPRYRPLPNSPVFPLSSEESKTVLNLTGNIVLGRAIGHEDMEVKVPADSKSVLPRHLGVLGTTGGGKSTTVSGLVNQFQKNKLATILIDTEGEYTHINEPTTAHNMINALERRGLSPEGVNETHVYRLVGRETSNPKHPRVQNFTLKFDQLSPYAVMEILSFSEAQQQRYLKAVDIGRIVLRKLKIFPVTKDQEEQLYELDELVSGYPKLTLEIMYDIVSLCAKRVGKEKLHDEDGKPTYFLRSQILRNNDEEFLKIINTQEDIPTSVASWRAVQGLLS</sequence>
<dbReference type="AlphaFoldDB" id="A0A939K3M9"/>
<proteinExistence type="predicted"/>
<dbReference type="GO" id="GO:0005524">
    <property type="term" value="F:ATP binding"/>
    <property type="evidence" value="ECO:0007669"/>
    <property type="project" value="UniProtKB-KW"/>
</dbReference>
<dbReference type="InterPro" id="IPR002789">
    <property type="entry name" value="HerA_central"/>
</dbReference>
<feature type="domain" description="Helicase HerA central" evidence="1">
    <location>
        <begin position="168"/>
        <end position="341"/>
    </location>
</feature>
<keyword evidence="2" id="KW-0547">Nucleotide-binding</keyword>
<organism evidence="2 3">
    <name type="scientific">Fibrella rubiginis</name>
    <dbReference type="NCBI Taxonomy" id="2817060"/>
    <lineage>
        <taxon>Bacteria</taxon>
        <taxon>Pseudomonadati</taxon>
        <taxon>Bacteroidota</taxon>
        <taxon>Cytophagia</taxon>
        <taxon>Cytophagales</taxon>
        <taxon>Spirosomataceae</taxon>
        <taxon>Fibrella</taxon>
    </lineage>
</organism>
<name>A0A939K3M9_9BACT</name>
<dbReference type="Pfam" id="PF01935">
    <property type="entry name" value="DUF87"/>
    <property type="match status" value="1"/>
</dbReference>
<dbReference type="InterPro" id="IPR027417">
    <property type="entry name" value="P-loop_NTPase"/>
</dbReference>
<protein>
    <submittedName>
        <fullName evidence="2">ATP-binding protein</fullName>
    </submittedName>
</protein>
<dbReference type="Gene3D" id="3.40.50.300">
    <property type="entry name" value="P-loop containing nucleotide triphosphate hydrolases"/>
    <property type="match status" value="1"/>
</dbReference>
<accession>A0A939K3M9</accession>
<comment type="caution">
    <text evidence="2">The sequence shown here is derived from an EMBL/GenBank/DDBJ whole genome shotgun (WGS) entry which is preliminary data.</text>
</comment>
<evidence type="ECO:0000313" key="2">
    <source>
        <dbReference type="EMBL" id="MBO0939427.1"/>
    </source>
</evidence>
<dbReference type="PANTHER" id="PTHR42957:SF1">
    <property type="entry name" value="HELICASE MJ1565-RELATED"/>
    <property type="match status" value="1"/>
</dbReference>